<dbReference type="PANTHER" id="PTHR34759">
    <property type="entry name" value="SPERMATOGENESIS-ASSOCIATED PROTEIN 48"/>
    <property type="match status" value="1"/>
</dbReference>
<proteinExistence type="predicted"/>
<dbReference type="AlphaFoldDB" id="A0AAJ8DVP4"/>
<dbReference type="InterPro" id="IPR027867">
    <property type="entry name" value="SPATA48"/>
</dbReference>
<dbReference type="PANTHER" id="PTHR34759:SF1">
    <property type="entry name" value="SPERMATOGENESIS-ASSOCIATED PROTEIN 48"/>
    <property type="match status" value="1"/>
</dbReference>
<dbReference type="GeneID" id="108886308"/>
<dbReference type="KEGG" id="lcf:108886308"/>
<protein>
    <submittedName>
        <fullName evidence="3">Spermatogenesis-associated protein 48</fullName>
    </submittedName>
</protein>
<dbReference type="RefSeq" id="XP_050932594.1">
    <property type="nucleotide sequence ID" value="XM_051076637.1"/>
</dbReference>
<organism evidence="2 3">
    <name type="scientific">Lates calcarifer</name>
    <name type="common">Barramundi</name>
    <name type="synonym">Holocentrus calcarifer</name>
    <dbReference type="NCBI Taxonomy" id="8187"/>
    <lineage>
        <taxon>Eukaryota</taxon>
        <taxon>Metazoa</taxon>
        <taxon>Chordata</taxon>
        <taxon>Craniata</taxon>
        <taxon>Vertebrata</taxon>
        <taxon>Euteleostomi</taxon>
        <taxon>Actinopterygii</taxon>
        <taxon>Neopterygii</taxon>
        <taxon>Teleostei</taxon>
        <taxon>Neoteleostei</taxon>
        <taxon>Acanthomorphata</taxon>
        <taxon>Carangaria</taxon>
        <taxon>Carangaria incertae sedis</taxon>
        <taxon>Centropomidae</taxon>
        <taxon>Lates</taxon>
    </lineage>
</organism>
<sequence>MTCSVNQTHIQTHSGVPPQAVMTAVVDSFKPFSAELHVIKRLNTSLYQTGGRNGLEPGRSTSPFSRFHPPAEHVALAPLRNDVPLLDPCCGQLSAGAEVDLGVKGRQKFIGFRHVPSALWVPPGFRERPQTAPNPSGVSVDLSEDKAWNSRRIPDAVLRARLNGSTSADKVQPNSPRTFVKAAKHSSLPDKHTGPQTLKALGSEMFNGQSSLFILCRSYEEVGWDIKLPRRLKAPETTLEKMADPVCERPSSRRYHSQPQLWQSIGSEWKRQQLRSRNDAKKPISFCSGCPRSGQIPLYTGTIGSENMDDIDNMDEAFRPLTLKRSVVPPYTPTSRRTTIPGYTGKAAYANPGADAAVSVPAISTPARSSGIIEEAGCRSVFGYAAPLSRMVTTVTPCNPSLRPALPASHAKKTTTHTHTKRH</sequence>
<dbReference type="Pfam" id="PF15073">
    <property type="entry name" value="SPATA48"/>
    <property type="match status" value="1"/>
</dbReference>
<reference evidence="3" key="1">
    <citation type="submission" date="2025-08" db="UniProtKB">
        <authorList>
            <consortium name="RefSeq"/>
        </authorList>
    </citation>
    <scope>IDENTIFICATION</scope>
    <source>
        <tissue evidence="3">Brain</tissue>
    </source>
</reference>
<dbReference type="Proteomes" id="UP000694890">
    <property type="component" value="Linkage group LG16_LG22"/>
</dbReference>
<accession>A0AAJ8DVP4</accession>
<evidence type="ECO:0000313" key="3">
    <source>
        <dbReference type="RefSeq" id="XP_050932594.1"/>
    </source>
</evidence>
<feature type="region of interest" description="Disordered" evidence="1">
    <location>
        <begin position="402"/>
        <end position="423"/>
    </location>
</feature>
<evidence type="ECO:0000256" key="1">
    <source>
        <dbReference type="SAM" id="MobiDB-lite"/>
    </source>
</evidence>
<dbReference type="CTD" id="100335160"/>
<feature type="compositionally biased region" description="Basic residues" evidence="1">
    <location>
        <begin position="410"/>
        <end position="423"/>
    </location>
</feature>
<gene>
    <name evidence="3" type="primary">spata48</name>
</gene>
<evidence type="ECO:0000313" key="2">
    <source>
        <dbReference type="Proteomes" id="UP000694890"/>
    </source>
</evidence>
<name>A0AAJ8DVP4_LATCA</name>